<organism evidence="1">
    <name type="scientific">Ignisphaera aggregans</name>
    <dbReference type="NCBI Taxonomy" id="334771"/>
    <lineage>
        <taxon>Archaea</taxon>
        <taxon>Thermoproteota</taxon>
        <taxon>Thermoprotei</taxon>
        <taxon>Desulfurococcales</taxon>
        <taxon>Desulfurococcaceae</taxon>
        <taxon>Ignisphaera</taxon>
    </lineage>
</organism>
<dbReference type="AlphaFoldDB" id="A0A7J3JNW8"/>
<dbReference type="EMBL" id="DTBZ01000047">
    <property type="protein sequence ID" value="HGQ17722.1"/>
    <property type="molecule type" value="Genomic_DNA"/>
</dbReference>
<evidence type="ECO:0000313" key="1">
    <source>
        <dbReference type="EMBL" id="HGQ17722.1"/>
    </source>
</evidence>
<accession>A0A7J3JNW8</accession>
<reference evidence="1" key="1">
    <citation type="journal article" date="2020" name="mSystems">
        <title>Genome- and Community-Level Interaction Insights into Carbon Utilization and Element Cycling Functions of Hydrothermarchaeota in Hydrothermal Sediment.</title>
        <authorList>
            <person name="Zhou Z."/>
            <person name="Liu Y."/>
            <person name="Xu W."/>
            <person name="Pan J."/>
            <person name="Luo Z.H."/>
            <person name="Li M."/>
        </authorList>
    </citation>
    <scope>NUCLEOTIDE SEQUENCE [LARGE SCALE GENOMIC DNA]</scope>
    <source>
        <strain evidence="1">SpSt-657</strain>
    </source>
</reference>
<protein>
    <submittedName>
        <fullName evidence="1">Uncharacterized protein</fullName>
    </submittedName>
</protein>
<name>A0A7J3JNW8_9CREN</name>
<sequence length="248" mass="27366">MSKCFTVSKDYKRVLGTIAIGKVVGIGVSVQGISEGSRVIVFPVSANAPIEVDGACQSIYSIDIKYVLEASQKAFNDLEMLLIASLSIHKKVLDTIKGLSTLIVGNDISILPFAYYSMLYSSKFAIIPRYTLWPELIKGEHVSIYNNGRKFDAVILASPDPLVNNIILKSHQDASIIIIHPSILSTLRLDSLLHPDAEKHILTMKFGDIATGIEVFNVYRDHLIKKVELLNFNSISKSIKAPLIIQIN</sequence>
<gene>
    <name evidence="1" type="ORF">ENU30_01900</name>
</gene>
<proteinExistence type="predicted"/>
<comment type="caution">
    <text evidence="1">The sequence shown here is derived from an EMBL/GenBank/DDBJ whole genome shotgun (WGS) entry which is preliminary data.</text>
</comment>